<evidence type="ECO:0000256" key="3">
    <source>
        <dbReference type="ARBA" id="ARBA00022741"/>
    </source>
</evidence>
<comment type="similarity">
    <text evidence="1">Belongs to the adenylate kinase family.</text>
</comment>
<dbReference type="InterPro" id="IPR033690">
    <property type="entry name" value="Adenylat_kinase_CS"/>
</dbReference>
<dbReference type="SUPFAM" id="SSF52540">
    <property type="entry name" value="P-loop containing nucleoside triphosphate hydrolases"/>
    <property type="match status" value="2"/>
</dbReference>
<dbReference type="InterPro" id="IPR000850">
    <property type="entry name" value="Adenylat/UMP-CMP_kin"/>
</dbReference>
<dbReference type="InterPro" id="IPR036193">
    <property type="entry name" value="ADK_active_lid_dom_sf"/>
</dbReference>
<dbReference type="InterPro" id="IPR027417">
    <property type="entry name" value="P-loop_NTPase"/>
</dbReference>
<protein>
    <submittedName>
        <fullName evidence="6">Adenylate kinase</fullName>
    </submittedName>
</protein>
<dbReference type="PROSITE" id="PS00113">
    <property type="entry name" value="ADENYLATE_KINASE"/>
    <property type="match status" value="2"/>
</dbReference>
<dbReference type="NCBIfam" id="TIGR01351">
    <property type="entry name" value="adk"/>
    <property type="match status" value="2"/>
</dbReference>
<dbReference type="Proteomes" id="UP001153069">
    <property type="component" value="Unassembled WGS sequence"/>
</dbReference>
<reference evidence="6" key="1">
    <citation type="submission" date="2020-06" db="EMBL/GenBank/DDBJ databases">
        <authorList>
            <consortium name="Plant Systems Biology data submission"/>
        </authorList>
    </citation>
    <scope>NUCLEOTIDE SEQUENCE</scope>
    <source>
        <strain evidence="6">D6</strain>
    </source>
</reference>
<evidence type="ECO:0000256" key="2">
    <source>
        <dbReference type="ARBA" id="ARBA00022679"/>
    </source>
</evidence>
<evidence type="ECO:0000313" key="6">
    <source>
        <dbReference type="EMBL" id="CAB9500329.1"/>
    </source>
</evidence>
<keyword evidence="5" id="KW-0812">Transmembrane</keyword>
<proteinExistence type="inferred from homology"/>
<dbReference type="PANTHER" id="PTHR23359">
    <property type="entry name" value="NUCLEOTIDE KINASE"/>
    <property type="match status" value="1"/>
</dbReference>
<gene>
    <name evidence="6" type="ORF">SEMRO_81_G043540.1</name>
</gene>
<sequence length="687" mass="75800">METMPRRHPHHDHATAFRRGRLLYVNMMVLATAALACALQATFSCQFAQRQIEPYPQYDVKDMCNATYFTTLDTMQACTAFFNSPGIGFYHWHATTMYGESVCFSYDMPVPLLGWVRPQFDTAFHAAFGFSIVSFCFLFFGWFTIVMATCCPMERHNIKGVSIYFGIATLCQALSFLIFASNVCAPGFFHQYFPLVNLQEFVQDVHCSLGGGSILGIAATCLSFACMILAPISIPVTPFGYQNEQEKPWQDDDEEAPLVPRNQKGPLKIIIAGAPASGKGTQCEVIQEKFGVVHLSTGDMLRAAVAAGTKVGTQAKEYMDSGRLVPDHVIIGVVKDRLSQPDCQQQGWLLDGFPRTEAQAKALEEEGITADVFLFLNVPGEVLVERVVGRRTDPVTGKIYHMTFSRPNDPEVEARLEQRSDDTEEKVKVRLQQFHANVDAVKDSYTDISVIIDGNRSPALVSENVVAAIHTKVSPRAIKIIIAGAPASGKGTQCEVIKEKFGVVHLSTGDMLRAAVAAGTKVGKEAQEYMDSGRLVPDDVIIGVVKDRLSQPDCQQQGWLLDGFPRTQAQAKALEEAGIVADVFLFLNVPDEVLVERVVGRRTDPVDGKIYHMVFSPPNNPEVEVRLEQRSDDTEEKVKVRLQQFHANVDAVKDSYTEISAIIDGNRSPSLVSENVIDAIHARLSPV</sequence>
<evidence type="ECO:0000256" key="4">
    <source>
        <dbReference type="ARBA" id="ARBA00022777"/>
    </source>
</evidence>
<keyword evidence="5" id="KW-1133">Transmembrane helix</keyword>
<dbReference type="AlphaFoldDB" id="A0A9N8DII5"/>
<keyword evidence="3" id="KW-0547">Nucleotide-binding</keyword>
<dbReference type="SUPFAM" id="SSF57774">
    <property type="entry name" value="Microbial and mitochondrial ADK, insert 'zinc finger' domain"/>
    <property type="match status" value="1"/>
</dbReference>
<dbReference type="Gene3D" id="3.40.50.300">
    <property type="entry name" value="P-loop containing nucleotide triphosphate hydrolases"/>
    <property type="match status" value="2"/>
</dbReference>
<keyword evidence="5" id="KW-0472">Membrane</keyword>
<dbReference type="GO" id="GO:0005524">
    <property type="term" value="F:ATP binding"/>
    <property type="evidence" value="ECO:0007669"/>
    <property type="project" value="InterPro"/>
</dbReference>
<dbReference type="OrthoDB" id="439792at2759"/>
<dbReference type="PRINTS" id="PR00094">
    <property type="entry name" value="ADENYLTKNASE"/>
</dbReference>
<feature type="transmembrane region" description="Helical" evidence="5">
    <location>
        <begin position="163"/>
        <end position="189"/>
    </location>
</feature>
<accession>A0A9N8DII5</accession>
<dbReference type="CDD" id="cd01428">
    <property type="entry name" value="ADK"/>
    <property type="match status" value="2"/>
</dbReference>
<feature type="transmembrane region" description="Helical" evidence="5">
    <location>
        <begin position="123"/>
        <end position="151"/>
    </location>
</feature>
<dbReference type="InterPro" id="IPR006259">
    <property type="entry name" value="Adenyl_kin_sub"/>
</dbReference>
<comment type="caution">
    <text evidence="6">The sequence shown here is derived from an EMBL/GenBank/DDBJ whole genome shotgun (WGS) entry which is preliminary data.</text>
</comment>
<keyword evidence="4 6" id="KW-0418">Kinase</keyword>
<evidence type="ECO:0000256" key="5">
    <source>
        <dbReference type="SAM" id="Phobius"/>
    </source>
</evidence>
<dbReference type="EMBL" id="CAICTM010000080">
    <property type="protein sequence ID" value="CAB9500329.1"/>
    <property type="molecule type" value="Genomic_DNA"/>
</dbReference>
<organism evidence="6 7">
    <name type="scientific">Seminavis robusta</name>
    <dbReference type="NCBI Taxonomy" id="568900"/>
    <lineage>
        <taxon>Eukaryota</taxon>
        <taxon>Sar</taxon>
        <taxon>Stramenopiles</taxon>
        <taxon>Ochrophyta</taxon>
        <taxon>Bacillariophyta</taxon>
        <taxon>Bacillariophyceae</taxon>
        <taxon>Bacillariophycidae</taxon>
        <taxon>Naviculales</taxon>
        <taxon>Naviculaceae</taxon>
        <taxon>Seminavis</taxon>
    </lineage>
</organism>
<keyword evidence="7" id="KW-1185">Reference proteome</keyword>
<keyword evidence="2" id="KW-0808">Transferase</keyword>
<name>A0A9N8DII5_9STRA</name>
<dbReference type="GO" id="GO:0004017">
    <property type="term" value="F:AMP kinase activity"/>
    <property type="evidence" value="ECO:0007669"/>
    <property type="project" value="InterPro"/>
</dbReference>
<evidence type="ECO:0000256" key="1">
    <source>
        <dbReference type="ARBA" id="ARBA00007220"/>
    </source>
</evidence>
<dbReference type="Pfam" id="PF00406">
    <property type="entry name" value="ADK"/>
    <property type="match status" value="2"/>
</dbReference>
<dbReference type="HAMAP" id="MF_00235">
    <property type="entry name" value="Adenylate_kinase_Adk"/>
    <property type="match status" value="2"/>
</dbReference>
<evidence type="ECO:0000313" key="7">
    <source>
        <dbReference type="Proteomes" id="UP001153069"/>
    </source>
</evidence>